<dbReference type="Proteomes" id="UP000515237">
    <property type="component" value="Chromosome"/>
</dbReference>
<dbReference type="SUPFAM" id="SSF81301">
    <property type="entry name" value="Nucleotidyltransferase"/>
    <property type="match status" value="1"/>
</dbReference>
<sequence length="121" mass="13667">MFDSRRLRHTGDLDIWINISDRMVNVLQAFGVGSLGLSQADFLKKGYVSQIGYLPLRIDILNSIDGVSFTEAYPNKQTIKLEDLEISFIGLQDMITNKESSARSQDLTDLQQLTKLSNNKK</sequence>
<keyword evidence="2" id="KW-1185">Reference proteome</keyword>
<dbReference type="EMBL" id="CP055156">
    <property type="protein sequence ID" value="QNF35889.1"/>
    <property type="molecule type" value="Genomic_DNA"/>
</dbReference>
<dbReference type="InterPro" id="IPR043519">
    <property type="entry name" value="NT_sf"/>
</dbReference>
<dbReference type="KEGG" id="aswu:HUW51_19360"/>
<evidence type="ECO:0000313" key="1">
    <source>
        <dbReference type="EMBL" id="QNF35889.1"/>
    </source>
</evidence>
<organism evidence="1 2">
    <name type="scientific">Adhaeribacter swui</name>
    <dbReference type="NCBI Taxonomy" id="2086471"/>
    <lineage>
        <taxon>Bacteria</taxon>
        <taxon>Pseudomonadati</taxon>
        <taxon>Bacteroidota</taxon>
        <taxon>Cytophagia</taxon>
        <taxon>Cytophagales</taxon>
        <taxon>Hymenobacteraceae</taxon>
        <taxon>Adhaeribacter</taxon>
    </lineage>
</organism>
<accession>A0A7G7GFF5</accession>
<protein>
    <submittedName>
        <fullName evidence="1">Uncharacterized protein</fullName>
    </submittedName>
</protein>
<evidence type="ECO:0000313" key="2">
    <source>
        <dbReference type="Proteomes" id="UP000515237"/>
    </source>
</evidence>
<reference evidence="1 2" key="1">
    <citation type="journal article" date="2018" name="Int. J. Syst. Evol. Microbiol.">
        <title>Adhaeribacter swui sp. nov., isolated from wet mud.</title>
        <authorList>
            <person name="Kim D.U."/>
            <person name="Kim K.W."/>
            <person name="Kang M.S."/>
            <person name="Kim J.Y."/>
            <person name="Jang J.H."/>
            <person name="Kim M.K."/>
        </authorList>
    </citation>
    <scope>NUCLEOTIDE SEQUENCE [LARGE SCALE GENOMIC DNA]</scope>
    <source>
        <strain evidence="1 2">KCTC 52873</strain>
    </source>
</reference>
<name>A0A7G7GFF5_9BACT</name>
<gene>
    <name evidence="1" type="ORF">HUW51_19360</name>
</gene>
<proteinExistence type="predicted"/>
<dbReference type="AlphaFoldDB" id="A0A7G7GFF5"/>
<dbReference type="Gene3D" id="3.30.460.40">
    <property type="match status" value="1"/>
</dbReference>